<keyword evidence="3" id="KW-1185">Reference proteome</keyword>
<dbReference type="Pfam" id="PF19266">
    <property type="entry name" value="CIS_tube"/>
    <property type="match status" value="1"/>
</dbReference>
<evidence type="ECO:0000313" key="2">
    <source>
        <dbReference type="EMBL" id="TDO25675.1"/>
    </source>
</evidence>
<sequence length="235" mass="26454">MSVMDTLLGGLKKIKIECFSDPSCSITKKKGEIEAFINPKSYTRKKTVEYTTPEVISDSGQTYFFSKMGEETLVFDEIIVDGTGLTENSVASVLLHQDVETYVQDFQEVVCQYDGDSHSTNYLKISWGKLSFKCVCKSVTVKYTLFKPDGTPLRASINMELQKNVDWQQKAMEAGNNSPDLTHLRTVKAGDTLPLMSYQIYGDSSYYMEIARVNKLSNINAIKPGDQLYFPPLKK</sequence>
<dbReference type="Gene3D" id="3.10.350.10">
    <property type="entry name" value="LysM domain"/>
    <property type="match status" value="1"/>
</dbReference>
<dbReference type="InterPro" id="IPR045361">
    <property type="entry name" value="CIS_tube_prot_N"/>
</dbReference>
<evidence type="ECO:0000313" key="3">
    <source>
        <dbReference type="Proteomes" id="UP000295741"/>
    </source>
</evidence>
<comment type="caution">
    <text evidence="2">The sequence shown here is derived from an EMBL/GenBank/DDBJ whole genome shotgun (WGS) entry which is preliminary data.</text>
</comment>
<reference evidence="2 3" key="1">
    <citation type="submission" date="2019-03" db="EMBL/GenBank/DDBJ databases">
        <title>Genomic Encyclopedia of Archaeal and Bacterial Type Strains, Phase II (KMG-II): from individual species to whole genera.</title>
        <authorList>
            <person name="Goeker M."/>
        </authorList>
    </citation>
    <scope>NUCLEOTIDE SEQUENCE [LARGE SCALE GENOMIC DNA]</scope>
    <source>
        <strain evidence="2 3">DSM 28323</strain>
    </source>
</reference>
<dbReference type="Pfam" id="PF01476">
    <property type="entry name" value="LysM"/>
    <property type="match status" value="1"/>
</dbReference>
<dbReference type="InterPro" id="IPR036779">
    <property type="entry name" value="LysM_dom_sf"/>
</dbReference>
<evidence type="ECO:0000259" key="1">
    <source>
        <dbReference type="PROSITE" id="PS51782"/>
    </source>
</evidence>
<dbReference type="Proteomes" id="UP000295741">
    <property type="component" value="Unassembled WGS sequence"/>
</dbReference>
<dbReference type="PROSITE" id="PS51782">
    <property type="entry name" value="LYSM"/>
    <property type="match status" value="1"/>
</dbReference>
<feature type="domain" description="LysM" evidence="1">
    <location>
        <begin position="183"/>
        <end position="230"/>
    </location>
</feature>
<proteinExistence type="predicted"/>
<dbReference type="InterPro" id="IPR018392">
    <property type="entry name" value="LysM"/>
</dbReference>
<name>A0A4R6IUX9_9BACT</name>
<dbReference type="EMBL" id="SNWP01000012">
    <property type="protein sequence ID" value="TDO25675.1"/>
    <property type="molecule type" value="Genomic_DNA"/>
</dbReference>
<dbReference type="AlphaFoldDB" id="A0A4R6IUX9"/>
<accession>A0A4R6IUX9</accession>
<organism evidence="2 3">
    <name type="scientific">Sediminibacterium goheungense</name>
    <dbReference type="NCBI Taxonomy" id="1086393"/>
    <lineage>
        <taxon>Bacteria</taxon>
        <taxon>Pseudomonadati</taxon>
        <taxon>Bacteroidota</taxon>
        <taxon>Chitinophagia</taxon>
        <taxon>Chitinophagales</taxon>
        <taxon>Chitinophagaceae</taxon>
        <taxon>Sediminibacterium</taxon>
    </lineage>
</organism>
<dbReference type="CDD" id="cd00118">
    <property type="entry name" value="LysM"/>
    <property type="match status" value="1"/>
</dbReference>
<protein>
    <recommendedName>
        <fullName evidence="1">LysM domain-containing protein</fullName>
    </recommendedName>
</protein>
<dbReference type="OrthoDB" id="9815939at2"/>
<dbReference type="RefSeq" id="WP_133475173.1">
    <property type="nucleotide sequence ID" value="NZ_SNWP01000012.1"/>
</dbReference>
<gene>
    <name evidence="2" type="ORF">BC659_2597</name>
</gene>